<dbReference type="OrthoDB" id="797630at2"/>
<dbReference type="RefSeq" id="WP_134335304.1">
    <property type="nucleotide sequence ID" value="NZ_BMCZ01000007.1"/>
</dbReference>
<reference evidence="2 3" key="1">
    <citation type="journal article" date="2016" name="Int. J. Syst. Evol. Microbiol.">
        <title>Proposal of Mucilaginibacter phyllosphaerae sp. nov. isolated from the phyllosphere of Galium album.</title>
        <authorList>
            <person name="Aydogan E.L."/>
            <person name="Busse H.J."/>
            <person name="Moser G."/>
            <person name="Muller C."/>
            <person name="Kampfer P."/>
            <person name="Glaeser S.P."/>
        </authorList>
    </citation>
    <scope>NUCLEOTIDE SEQUENCE [LARGE SCALE GENOMIC DNA]</scope>
    <source>
        <strain evidence="2 3">PP-F2FG21</strain>
    </source>
</reference>
<dbReference type="Proteomes" id="UP000297248">
    <property type="component" value="Unassembled WGS sequence"/>
</dbReference>
<proteinExistence type="predicted"/>
<keyword evidence="4" id="KW-1185">Reference proteome</keyword>
<reference evidence="2" key="2">
    <citation type="submission" date="2019-03" db="EMBL/GenBank/DDBJ databases">
        <authorList>
            <person name="Yan Y.-Q."/>
            <person name="Du Z.-J."/>
        </authorList>
    </citation>
    <scope>NUCLEOTIDE SEQUENCE</scope>
    <source>
        <strain evidence="2">PP-F2FG21</strain>
    </source>
</reference>
<gene>
    <name evidence="2" type="ORF">E2R65_04720</name>
    <name evidence="1" type="ORF">GGR35_000041</name>
</gene>
<dbReference type="Proteomes" id="UP000583101">
    <property type="component" value="Unassembled WGS sequence"/>
</dbReference>
<reference evidence="1 4" key="3">
    <citation type="submission" date="2020-08" db="EMBL/GenBank/DDBJ databases">
        <title>Genomic Encyclopedia of Type Strains, Phase IV (KMG-IV): sequencing the most valuable type-strain genomes for metagenomic binning, comparative biology and taxonomic classification.</title>
        <authorList>
            <person name="Goeker M."/>
        </authorList>
    </citation>
    <scope>NUCLEOTIDE SEQUENCE [LARGE SCALE GENOMIC DNA]</scope>
    <source>
        <strain evidence="1 4">DSM 100995</strain>
    </source>
</reference>
<dbReference type="EMBL" id="SNQG01000001">
    <property type="protein sequence ID" value="TEW69477.1"/>
    <property type="molecule type" value="Genomic_DNA"/>
</dbReference>
<evidence type="ECO:0000313" key="4">
    <source>
        <dbReference type="Proteomes" id="UP000583101"/>
    </source>
</evidence>
<evidence type="ECO:0000313" key="3">
    <source>
        <dbReference type="Proteomes" id="UP000297248"/>
    </source>
</evidence>
<name>A0A4Y8AKE7_9SPHI</name>
<dbReference type="EMBL" id="JACIEG010000001">
    <property type="protein sequence ID" value="MBB3967455.1"/>
    <property type="molecule type" value="Genomic_DNA"/>
</dbReference>
<protein>
    <submittedName>
        <fullName evidence="2">Uncharacterized protein</fullName>
    </submittedName>
</protein>
<dbReference type="AlphaFoldDB" id="A0A4Y8AKE7"/>
<sequence length="122" mass="14058">MIKDLADIKWALVNNYKPNVDSVNNSCWKGCVFIRFNIRKHQLTNISYTTNRPVFIVNAVSRAISIINQKGRINSPSLKQTDSHKIYIQPFVITNNEGCGFKLGWESDSFNNVSEKEKLMYE</sequence>
<evidence type="ECO:0000313" key="1">
    <source>
        <dbReference type="EMBL" id="MBB3967455.1"/>
    </source>
</evidence>
<accession>A0A4Y8AKE7</accession>
<organism evidence="2 3">
    <name type="scientific">Mucilaginibacter phyllosphaerae</name>
    <dbReference type="NCBI Taxonomy" id="1812349"/>
    <lineage>
        <taxon>Bacteria</taxon>
        <taxon>Pseudomonadati</taxon>
        <taxon>Bacteroidota</taxon>
        <taxon>Sphingobacteriia</taxon>
        <taxon>Sphingobacteriales</taxon>
        <taxon>Sphingobacteriaceae</taxon>
        <taxon>Mucilaginibacter</taxon>
    </lineage>
</organism>
<comment type="caution">
    <text evidence="2">The sequence shown here is derived from an EMBL/GenBank/DDBJ whole genome shotgun (WGS) entry which is preliminary data.</text>
</comment>
<evidence type="ECO:0000313" key="2">
    <source>
        <dbReference type="EMBL" id="TEW69477.1"/>
    </source>
</evidence>